<reference evidence="2" key="1">
    <citation type="submission" date="2022-11" db="UniProtKB">
        <authorList>
            <consortium name="WormBaseParasite"/>
        </authorList>
    </citation>
    <scope>IDENTIFICATION</scope>
</reference>
<organism evidence="1 2">
    <name type="scientific">Panagrolaimus sp. ES5</name>
    <dbReference type="NCBI Taxonomy" id="591445"/>
    <lineage>
        <taxon>Eukaryota</taxon>
        <taxon>Metazoa</taxon>
        <taxon>Ecdysozoa</taxon>
        <taxon>Nematoda</taxon>
        <taxon>Chromadorea</taxon>
        <taxon>Rhabditida</taxon>
        <taxon>Tylenchina</taxon>
        <taxon>Panagrolaimomorpha</taxon>
        <taxon>Panagrolaimoidea</taxon>
        <taxon>Panagrolaimidae</taxon>
        <taxon>Panagrolaimus</taxon>
    </lineage>
</organism>
<protein>
    <submittedName>
        <fullName evidence="2">Uncharacterized protein</fullName>
    </submittedName>
</protein>
<evidence type="ECO:0000313" key="1">
    <source>
        <dbReference type="Proteomes" id="UP000887579"/>
    </source>
</evidence>
<accession>A0AC34GG67</accession>
<name>A0AC34GG67_9BILA</name>
<evidence type="ECO:0000313" key="2">
    <source>
        <dbReference type="WBParaSite" id="ES5_v2.g28480.t1"/>
    </source>
</evidence>
<proteinExistence type="predicted"/>
<dbReference type="Proteomes" id="UP000887579">
    <property type="component" value="Unplaced"/>
</dbReference>
<dbReference type="WBParaSite" id="ES5_v2.g28480.t1">
    <property type="protein sequence ID" value="ES5_v2.g28480.t1"/>
    <property type="gene ID" value="ES5_v2.g28480"/>
</dbReference>
<sequence length="161" mass="18700">DSDDDDDEVGDELEDVFSSDEGAEDSSDEDEVEEANEKGLMEIERKSIKLLKQQAKKQKLGDEELELNVRSDAKFDLPSVEDVEEQLKAIPNLEVVKERMMDVIQVLGDFSKRRQDGKSRKDYLSILQKDLCAYYSYNEFLMEKFMQLFPNFSEVSEKQEH</sequence>